<name>A0A4R2D0E9_SHIGR</name>
<dbReference type="Pfam" id="PF10006">
    <property type="entry name" value="DUF2249"/>
    <property type="match status" value="2"/>
</dbReference>
<evidence type="ECO:0000259" key="1">
    <source>
        <dbReference type="Pfam" id="PF10006"/>
    </source>
</evidence>
<reference evidence="2 3" key="1">
    <citation type="submission" date="2019-03" db="EMBL/GenBank/DDBJ databases">
        <title>Genomic Encyclopedia of Type Strains, Phase IV (KMG-IV): sequencing the most valuable type-strain genomes for metagenomic binning, comparative biology and taxonomic classification.</title>
        <authorList>
            <person name="Goeker M."/>
        </authorList>
    </citation>
    <scope>NUCLEOTIDE SEQUENCE [LARGE SCALE GENOMIC DNA]</scope>
    <source>
        <strain evidence="2 3">DSM 18401</strain>
    </source>
</reference>
<dbReference type="InterPro" id="IPR036868">
    <property type="entry name" value="TusA-like_sf"/>
</dbReference>
<accession>A0A4R2D0E9</accession>
<dbReference type="SUPFAM" id="SSF64307">
    <property type="entry name" value="SirA-like"/>
    <property type="match status" value="1"/>
</dbReference>
<feature type="domain" description="DUF2249" evidence="1">
    <location>
        <begin position="12"/>
        <end position="79"/>
    </location>
</feature>
<dbReference type="InterPro" id="IPR018720">
    <property type="entry name" value="DUF2249"/>
</dbReference>
<sequence>MSDVSNAIAPKTLDVRPILESGGEPFQAIMEAVQSLGPGQGLRLFATFRPQPLFRVMASRGFDHEAHEIEGGDWEVLFTPQQAAAPVETSDNADRPETWPDPSLHLDLSDLDPPEPMVRILAAAETLEPGEVLFALLSREPLFLFPELTKRGHQWAGNFDETGSAYRILVRAGRAKA</sequence>
<evidence type="ECO:0000313" key="2">
    <source>
        <dbReference type="EMBL" id="TCN47213.1"/>
    </source>
</evidence>
<proteinExistence type="predicted"/>
<dbReference type="AlphaFoldDB" id="A0A4R2D0E9"/>
<evidence type="ECO:0000313" key="3">
    <source>
        <dbReference type="Proteomes" id="UP000295351"/>
    </source>
</evidence>
<comment type="caution">
    <text evidence="2">The sequence shown here is derived from an EMBL/GenBank/DDBJ whole genome shotgun (WGS) entry which is preliminary data.</text>
</comment>
<dbReference type="RefSeq" id="WP_064331386.1">
    <property type="nucleotide sequence ID" value="NZ_BAABEI010000012.1"/>
</dbReference>
<feature type="domain" description="DUF2249" evidence="1">
    <location>
        <begin position="106"/>
        <end position="171"/>
    </location>
</feature>
<gene>
    <name evidence="2" type="ORF">EV665_103388</name>
</gene>
<protein>
    <submittedName>
        <fullName evidence="2">Uncharacterized protein DUF2249</fullName>
    </submittedName>
</protein>
<keyword evidence="3" id="KW-1185">Reference proteome</keyword>
<dbReference type="EMBL" id="SLVX01000003">
    <property type="protein sequence ID" value="TCN47213.1"/>
    <property type="molecule type" value="Genomic_DNA"/>
</dbReference>
<organism evidence="2 3">
    <name type="scientific">Shinella granuli</name>
    <dbReference type="NCBI Taxonomy" id="323621"/>
    <lineage>
        <taxon>Bacteria</taxon>
        <taxon>Pseudomonadati</taxon>
        <taxon>Pseudomonadota</taxon>
        <taxon>Alphaproteobacteria</taxon>
        <taxon>Hyphomicrobiales</taxon>
        <taxon>Rhizobiaceae</taxon>
        <taxon>Shinella</taxon>
    </lineage>
</organism>
<dbReference type="Proteomes" id="UP000295351">
    <property type="component" value="Unassembled WGS sequence"/>
</dbReference>